<dbReference type="GO" id="GO:0016887">
    <property type="term" value="F:ATP hydrolysis activity"/>
    <property type="evidence" value="ECO:0007669"/>
    <property type="project" value="InterPro"/>
</dbReference>
<sequence>MEEKNIILKINNCSISYGNGVDAVKNVSLSLREREIISIVGESGSGKTTLIRAIMGLLPENGRITGGEIIFDGKTLSKDNEEAFNSLRGKEMTMIFQDAGESIDPIRKIGYSFKEALKSSQKMKKSLIEKLIDKMLDGVRLPDKKRILSSYPFELSGGMKQRVGIAMATSVNPRLLLADEPTSALDVTIQAQIVKLLKQLGKEKNCAIIMVTHNMGIASYISDKIGVMKDGEMVEFGERDRVIYHPQSQYTKELLNSVIRFGDSR</sequence>
<dbReference type="GO" id="GO:0005524">
    <property type="term" value="F:ATP binding"/>
    <property type="evidence" value="ECO:0007669"/>
    <property type="project" value="UniProtKB-KW"/>
</dbReference>
<dbReference type="PROSITE" id="PS00211">
    <property type="entry name" value="ABC_TRANSPORTER_1"/>
    <property type="match status" value="1"/>
</dbReference>
<keyword evidence="5" id="KW-0547">Nucleotide-binding</keyword>
<dbReference type="CDD" id="cd03257">
    <property type="entry name" value="ABC_NikE_OppD_transporters"/>
    <property type="match status" value="1"/>
</dbReference>
<dbReference type="STRING" id="1120918.SAMN05216249_11429"/>
<feature type="domain" description="ABC transporter" evidence="8">
    <location>
        <begin position="8"/>
        <end position="255"/>
    </location>
</feature>
<proteinExistence type="inferred from homology"/>
<name>A0A1I0ZB17_9FIRM</name>
<comment type="similarity">
    <text evidence="2">Belongs to the ABC transporter superfamily.</text>
</comment>
<evidence type="ECO:0000256" key="7">
    <source>
        <dbReference type="ARBA" id="ARBA00023136"/>
    </source>
</evidence>
<dbReference type="OrthoDB" id="9806285at2"/>
<dbReference type="InterPro" id="IPR017871">
    <property type="entry name" value="ABC_transporter-like_CS"/>
</dbReference>
<dbReference type="Pfam" id="PF00005">
    <property type="entry name" value="ABC_tran"/>
    <property type="match status" value="1"/>
</dbReference>
<evidence type="ECO:0000256" key="5">
    <source>
        <dbReference type="ARBA" id="ARBA00022741"/>
    </source>
</evidence>
<dbReference type="InterPro" id="IPR027417">
    <property type="entry name" value="P-loop_NTPase"/>
</dbReference>
<accession>A0A1I0ZB17</accession>
<dbReference type="PANTHER" id="PTHR43297">
    <property type="entry name" value="OLIGOPEPTIDE TRANSPORT ATP-BINDING PROTEIN APPD"/>
    <property type="match status" value="1"/>
</dbReference>
<dbReference type="InterPro" id="IPR003593">
    <property type="entry name" value="AAA+_ATPase"/>
</dbReference>
<keyword evidence="6" id="KW-0067">ATP-binding</keyword>
<evidence type="ECO:0000259" key="8">
    <source>
        <dbReference type="PROSITE" id="PS50893"/>
    </source>
</evidence>
<keyword evidence="7" id="KW-0472">Membrane</keyword>
<dbReference type="AlphaFoldDB" id="A0A1I0ZB17"/>
<evidence type="ECO:0000313" key="10">
    <source>
        <dbReference type="Proteomes" id="UP000198838"/>
    </source>
</evidence>
<gene>
    <name evidence="9" type="ORF">SAMN05216249_11429</name>
</gene>
<dbReference type="InterPro" id="IPR003439">
    <property type="entry name" value="ABC_transporter-like_ATP-bd"/>
</dbReference>
<keyword evidence="3" id="KW-0813">Transport</keyword>
<evidence type="ECO:0000256" key="6">
    <source>
        <dbReference type="ARBA" id="ARBA00022840"/>
    </source>
</evidence>
<dbReference type="InterPro" id="IPR050388">
    <property type="entry name" value="ABC_Ni/Peptide_Import"/>
</dbReference>
<reference evidence="9 10" key="1">
    <citation type="submission" date="2016-10" db="EMBL/GenBank/DDBJ databases">
        <authorList>
            <person name="de Groot N.N."/>
        </authorList>
    </citation>
    <scope>NUCLEOTIDE SEQUENCE [LARGE SCALE GENOMIC DNA]</scope>
    <source>
        <strain evidence="9 10">DSM 5522</strain>
    </source>
</reference>
<protein>
    <submittedName>
        <fullName evidence="9">ABC-type dipeptide/oligopeptide/nickel transport system, ATPase component</fullName>
    </submittedName>
</protein>
<dbReference type="PANTHER" id="PTHR43297:SF2">
    <property type="entry name" value="DIPEPTIDE TRANSPORT ATP-BINDING PROTEIN DPPD"/>
    <property type="match status" value="1"/>
</dbReference>
<evidence type="ECO:0000313" key="9">
    <source>
        <dbReference type="EMBL" id="SFB22949.1"/>
    </source>
</evidence>
<dbReference type="SUPFAM" id="SSF52540">
    <property type="entry name" value="P-loop containing nucleoside triphosphate hydrolases"/>
    <property type="match status" value="1"/>
</dbReference>
<organism evidence="9 10">
    <name type="scientific">Acetitomaculum ruminis DSM 5522</name>
    <dbReference type="NCBI Taxonomy" id="1120918"/>
    <lineage>
        <taxon>Bacteria</taxon>
        <taxon>Bacillati</taxon>
        <taxon>Bacillota</taxon>
        <taxon>Clostridia</taxon>
        <taxon>Lachnospirales</taxon>
        <taxon>Lachnospiraceae</taxon>
        <taxon>Acetitomaculum</taxon>
    </lineage>
</organism>
<evidence type="ECO:0000256" key="4">
    <source>
        <dbReference type="ARBA" id="ARBA00022475"/>
    </source>
</evidence>
<evidence type="ECO:0000256" key="3">
    <source>
        <dbReference type="ARBA" id="ARBA00022448"/>
    </source>
</evidence>
<dbReference type="RefSeq" id="WP_092873159.1">
    <property type="nucleotide sequence ID" value="NZ_FOJY01000014.1"/>
</dbReference>
<keyword evidence="4" id="KW-1003">Cell membrane</keyword>
<keyword evidence="10" id="KW-1185">Reference proteome</keyword>
<dbReference type="GO" id="GO:0005886">
    <property type="term" value="C:plasma membrane"/>
    <property type="evidence" value="ECO:0007669"/>
    <property type="project" value="UniProtKB-SubCell"/>
</dbReference>
<evidence type="ECO:0000256" key="1">
    <source>
        <dbReference type="ARBA" id="ARBA00004202"/>
    </source>
</evidence>
<dbReference type="SMART" id="SM00382">
    <property type="entry name" value="AAA"/>
    <property type="match status" value="1"/>
</dbReference>
<dbReference type="Gene3D" id="3.40.50.300">
    <property type="entry name" value="P-loop containing nucleotide triphosphate hydrolases"/>
    <property type="match status" value="1"/>
</dbReference>
<dbReference type="PROSITE" id="PS50893">
    <property type="entry name" value="ABC_TRANSPORTER_2"/>
    <property type="match status" value="1"/>
</dbReference>
<dbReference type="EMBL" id="FOJY01000014">
    <property type="protein sequence ID" value="SFB22949.1"/>
    <property type="molecule type" value="Genomic_DNA"/>
</dbReference>
<dbReference type="Proteomes" id="UP000198838">
    <property type="component" value="Unassembled WGS sequence"/>
</dbReference>
<comment type="subcellular location">
    <subcellularLocation>
        <location evidence="1">Cell membrane</location>
        <topology evidence="1">Peripheral membrane protein</topology>
    </subcellularLocation>
</comment>
<evidence type="ECO:0000256" key="2">
    <source>
        <dbReference type="ARBA" id="ARBA00005417"/>
    </source>
</evidence>